<geneLocation type="chloroplast" evidence="1"/>
<keyword evidence="1" id="KW-0934">Plastid</keyword>
<name>A0A1Z1MQF4_9FLOR</name>
<gene>
    <name evidence="1" type="primary">orf146</name>
</gene>
<dbReference type="RefSeq" id="YP_009398807.1">
    <property type="nucleotide sequence ID" value="NC_035294.1"/>
</dbReference>
<organism evidence="1">
    <name type="scientific">Cliftonaea pectinata</name>
    <dbReference type="NCBI Taxonomy" id="2007206"/>
    <lineage>
        <taxon>Eukaryota</taxon>
        <taxon>Rhodophyta</taxon>
        <taxon>Florideophyceae</taxon>
        <taxon>Rhodymeniophycidae</taxon>
        <taxon>Ceramiales</taxon>
        <taxon>Rhodomelaceae</taxon>
        <taxon>Polyzonieae</taxon>
        <taxon>Cliftonaea</taxon>
    </lineage>
</organism>
<keyword evidence="1" id="KW-0150">Chloroplast</keyword>
<sequence length="146" mass="17352">MCNFHNENKKLSFYIDTEKFIKINNNNYKVFISIYDNYSLQGNISYDTLCSNTDIILKYKNMINKEDKSRMLKVYKDCPETFTNYAQGDLMNYETLMEHEKLFIKLYDLLGISTYFKETRQTIGKTVFSLLEASLMKTFKIENTLN</sequence>
<dbReference type="EMBL" id="MF101450">
    <property type="protein sequence ID" value="ARW68099.1"/>
    <property type="molecule type" value="Genomic_DNA"/>
</dbReference>
<protein>
    <submittedName>
        <fullName evidence="1">Uncharacterized protein</fullName>
    </submittedName>
</protein>
<proteinExistence type="predicted"/>
<evidence type="ECO:0000313" key="1">
    <source>
        <dbReference type="EMBL" id="ARW68099.1"/>
    </source>
</evidence>
<dbReference type="AlphaFoldDB" id="A0A1Z1MQF4"/>
<accession>A0A1Z1MQF4</accession>
<reference evidence="1" key="1">
    <citation type="journal article" date="2017" name="J. Phycol.">
        <title>Analysis of chloroplast genomes and a supermatrix inform reclassification of the Rhodomelaceae (Rhodophyta).</title>
        <authorList>
            <person name="Diaz-Tapia P."/>
            <person name="Maggs C.A."/>
            <person name="West J.A."/>
            <person name="Verbruggen H."/>
        </authorList>
    </citation>
    <scope>NUCLEOTIDE SEQUENCE</scope>
    <source>
        <strain evidence="1">PD1561</strain>
    </source>
</reference>
<dbReference type="GeneID" id="33361575"/>